<feature type="transmembrane region" description="Helical" evidence="19">
    <location>
        <begin position="247"/>
        <end position="268"/>
    </location>
</feature>
<dbReference type="Pfam" id="PF02931">
    <property type="entry name" value="Neur_chan_LBD"/>
    <property type="match status" value="1"/>
</dbReference>
<dbReference type="GO" id="GO:0022848">
    <property type="term" value="F:acetylcholine-gated monoatomic cation-selective channel activity"/>
    <property type="evidence" value="ECO:0007669"/>
    <property type="project" value="Ensembl"/>
</dbReference>
<feature type="domain" description="Neurotransmitter-gated ion-channel ligand-binding" evidence="21">
    <location>
        <begin position="23"/>
        <end position="246"/>
    </location>
</feature>
<evidence type="ECO:0000256" key="3">
    <source>
        <dbReference type="ARBA" id="ARBA00022475"/>
    </source>
</evidence>
<evidence type="ECO:0000313" key="23">
    <source>
        <dbReference type="Ensembl" id="ENSABRP00000007485.1"/>
    </source>
</evidence>
<dbReference type="PRINTS" id="PR00252">
    <property type="entry name" value="NRIONCHANNEL"/>
</dbReference>
<keyword evidence="10" id="KW-1015">Disulfide bond</keyword>
<reference evidence="23" key="1">
    <citation type="submission" date="2025-08" db="UniProtKB">
        <authorList>
            <consortium name="Ensembl"/>
        </authorList>
    </citation>
    <scope>IDENTIFICATION</scope>
</reference>
<feature type="domain" description="Neurotransmitter-gated ion-channel transmembrane" evidence="22">
    <location>
        <begin position="253"/>
        <end position="487"/>
    </location>
</feature>
<proteinExistence type="inferred from homology"/>
<organism evidence="23 24">
    <name type="scientific">Anser brachyrhynchus</name>
    <name type="common">Pink-footed goose</name>
    <dbReference type="NCBI Taxonomy" id="132585"/>
    <lineage>
        <taxon>Eukaryota</taxon>
        <taxon>Metazoa</taxon>
        <taxon>Chordata</taxon>
        <taxon>Craniata</taxon>
        <taxon>Vertebrata</taxon>
        <taxon>Euteleostomi</taxon>
        <taxon>Archelosauria</taxon>
        <taxon>Archosauria</taxon>
        <taxon>Dinosauria</taxon>
        <taxon>Saurischia</taxon>
        <taxon>Theropoda</taxon>
        <taxon>Coelurosauria</taxon>
        <taxon>Aves</taxon>
        <taxon>Neognathae</taxon>
        <taxon>Galloanserae</taxon>
        <taxon>Anseriformes</taxon>
        <taxon>Anatidae</taxon>
        <taxon>Anserinae</taxon>
        <taxon>Anser</taxon>
    </lineage>
</organism>
<evidence type="ECO:0000256" key="10">
    <source>
        <dbReference type="ARBA" id="ARBA00023157"/>
    </source>
</evidence>
<keyword evidence="9 19" id="KW-0472">Membrane</keyword>
<gene>
    <name evidence="23" type="primary">CHRND</name>
</gene>
<dbReference type="InterPro" id="IPR006029">
    <property type="entry name" value="Neurotrans-gated_channel_TM"/>
</dbReference>
<dbReference type="InterPro" id="IPR036719">
    <property type="entry name" value="Neuro-gated_channel_TM_sf"/>
</dbReference>
<feature type="transmembrane region" description="Helical" evidence="19">
    <location>
        <begin position="312"/>
        <end position="333"/>
    </location>
</feature>
<dbReference type="CDD" id="cd19064">
    <property type="entry name" value="LGIC_TM_nAChR"/>
    <property type="match status" value="1"/>
</dbReference>
<dbReference type="Proteomes" id="UP000694426">
    <property type="component" value="Unplaced"/>
</dbReference>
<feature type="region of interest" description="Disordered" evidence="20">
    <location>
        <begin position="417"/>
        <end position="439"/>
    </location>
</feature>
<dbReference type="GO" id="GO:0005892">
    <property type="term" value="C:acetylcholine-gated channel complex"/>
    <property type="evidence" value="ECO:0007669"/>
    <property type="project" value="Ensembl"/>
</dbReference>
<dbReference type="GO" id="GO:0048630">
    <property type="term" value="P:skeletal muscle tissue growth"/>
    <property type="evidence" value="ECO:0007669"/>
    <property type="project" value="Ensembl"/>
</dbReference>
<dbReference type="Gene3D" id="2.70.170.10">
    <property type="entry name" value="Neurotransmitter-gated ion-channel ligand-binding domain"/>
    <property type="match status" value="1"/>
</dbReference>
<dbReference type="InterPro" id="IPR038050">
    <property type="entry name" value="Neuro_actylchol_rec"/>
</dbReference>
<evidence type="ECO:0000256" key="14">
    <source>
        <dbReference type="ARBA" id="ARBA00023286"/>
    </source>
</evidence>
<keyword evidence="4 19" id="KW-0812">Transmembrane</keyword>
<dbReference type="FunFam" id="2.70.170.10:FF:000012">
    <property type="entry name" value="Nicotinic acetylcholine receptor subunit gamma"/>
    <property type="match status" value="1"/>
</dbReference>
<name>A0A8B9BQ25_9AVES</name>
<reference evidence="23" key="2">
    <citation type="submission" date="2025-09" db="UniProtKB">
        <authorList>
            <consortium name="Ensembl"/>
        </authorList>
    </citation>
    <scope>IDENTIFICATION</scope>
</reference>
<dbReference type="GO" id="GO:0031594">
    <property type="term" value="C:neuromuscular junction"/>
    <property type="evidence" value="ECO:0007669"/>
    <property type="project" value="Ensembl"/>
</dbReference>
<dbReference type="InterPro" id="IPR018000">
    <property type="entry name" value="Neurotransmitter_ion_chnl_CS"/>
</dbReference>
<evidence type="ECO:0000313" key="24">
    <source>
        <dbReference type="Proteomes" id="UP000694426"/>
    </source>
</evidence>
<evidence type="ECO:0000256" key="1">
    <source>
        <dbReference type="ARBA" id="ARBA00003328"/>
    </source>
</evidence>
<feature type="transmembrane region" description="Helical" evidence="19">
    <location>
        <begin position="470"/>
        <end position="492"/>
    </location>
</feature>
<keyword evidence="3" id="KW-1003">Cell membrane</keyword>
<dbReference type="InterPro" id="IPR006202">
    <property type="entry name" value="Neur_chan_lig-bd"/>
</dbReference>
<keyword evidence="24" id="KW-1185">Reference proteome</keyword>
<dbReference type="GO" id="GO:0050881">
    <property type="term" value="P:musculoskeletal movement"/>
    <property type="evidence" value="ECO:0007669"/>
    <property type="project" value="Ensembl"/>
</dbReference>
<keyword evidence="11" id="KW-0675">Receptor</keyword>
<dbReference type="GO" id="GO:0099634">
    <property type="term" value="C:postsynaptic specialization membrane"/>
    <property type="evidence" value="ECO:0007669"/>
    <property type="project" value="Ensembl"/>
</dbReference>
<keyword evidence="12" id="KW-0325">Glycoprotein</keyword>
<evidence type="ECO:0000256" key="7">
    <source>
        <dbReference type="ARBA" id="ARBA00023018"/>
    </source>
</evidence>
<evidence type="ECO:0000256" key="9">
    <source>
        <dbReference type="ARBA" id="ARBA00023136"/>
    </source>
</evidence>
<evidence type="ECO:0000256" key="16">
    <source>
        <dbReference type="ARBA" id="ARBA00034104"/>
    </source>
</evidence>
<keyword evidence="8 19" id="KW-0406">Ion transport</keyword>
<evidence type="ECO:0000256" key="6">
    <source>
        <dbReference type="ARBA" id="ARBA00022989"/>
    </source>
</evidence>
<accession>A0A8B9BQ25</accession>
<evidence type="ECO:0000256" key="19">
    <source>
        <dbReference type="RuleBase" id="RU000687"/>
    </source>
</evidence>
<keyword evidence="14" id="KW-1071">Ligand-gated ion channel</keyword>
<evidence type="ECO:0000259" key="21">
    <source>
        <dbReference type="Pfam" id="PF02931"/>
    </source>
</evidence>
<dbReference type="PROSITE" id="PS00236">
    <property type="entry name" value="NEUROTR_ION_CHANNEL"/>
    <property type="match status" value="1"/>
</dbReference>
<keyword evidence="2 19" id="KW-0813">Transport</keyword>
<evidence type="ECO:0000256" key="13">
    <source>
        <dbReference type="ARBA" id="ARBA00023257"/>
    </source>
</evidence>
<dbReference type="AlphaFoldDB" id="A0A8B9BQ25"/>
<evidence type="ECO:0000256" key="5">
    <source>
        <dbReference type="ARBA" id="ARBA00022729"/>
    </source>
</evidence>
<evidence type="ECO:0000256" key="15">
    <source>
        <dbReference type="ARBA" id="ARBA00023303"/>
    </source>
</evidence>
<comment type="subcellular location">
    <subcellularLocation>
        <location evidence="16">Postsynaptic cell membrane</location>
        <topology evidence="16">Multi-pass membrane protein</topology>
    </subcellularLocation>
</comment>
<dbReference type="InterPro" id="IPR006201">
    <property type="entry name" value="Neur_channel"/>
</dbReference>
<keyword evidence="6 19" id="KW-1133">Transmembrane helix</keyword>
<dbReference type="CDD" id="cd19028">
    <property type="entry name" value="LGIC_ECD_nAChR_D"/>
    <property type="match status" value="1"/>
</dbReference>
<keyword evidence="15 19" id="KW-0407">Ion channel</keyword>
<comment type="similarity">
    <text evidence="19">Belongs to the ligand-gated ion channel (TC 1.A.9) family.</text>
</comment>
<evidence type="ECO:0000256" key="12">
    <source>
        <dbReference type="ARBA" id="ARBA00023180"/>
    </source>
</evidence>
<evidence type="ECO:0000256" key="20">
    <source>
        <dbReference type="SAM" id="MobiDB-lite"/>
    </source>
</evidence>
<evidence type="ECO:0000256" key="2">
    <source>
        <dbReference type="ARBA" id="ARBA00022448"/>
    </source>
</evidence>
<evidence type="ECO:0000256" key="11">
    <source>
        <dbReference type="ARBA" id="ARBA00023170"/>
    </source>
</evidence>
<evidence type="ECO:0000256" key="18">
    <source>
        <dbReference type="ARBA" id="ARBA00036239"/>
    </source>
</evidence>
<comment type="catalytic activity">
    <reaction evidence="18">
        <text>Na(+)(in) = Na(+)(out)</text>
        <dbReference type="Rhea" id="RHEA:34963"/>
        <dbReference type="ChEBI" id="CHEBI:29101"/>
    </reaction>
</comment>
<comment type="function">
    <text evidence="1">After binding acetylcholine, the AChR responds by an extensive change in conformation that affects all subunits and leads to opening of an ion-conducting channel across the plasma membrane.</text>
</comment>
<dbReference type="GO" id="GO:0042166">
    <property type="term" value="F:acetylcholine binding"/>
    <property type="evidence" value="ECO:0007669"/>
    <property type="project" value="Ensembl"/>
</dbReference>
<dbReference type="GO" id="GO:0004888">
    <property type="term" value="F:transmembrane signaling receptor activity"/>
    <property type="evidence" value="ECO:0007669"/>
    <property type="project" value="InterPro"/>
</dbReference>
<evidence type="ECO:0000259" key="22">
    <source>
        <dbReference type="Pfam" id="PF02932"/>
    </source>
</evidence>
<dbReference type="PANTHER" id="PTHR18945">
    <property type="entry name" value="NEUROTRANSMITTER GATED ION CHANNEL"/>
    <property type="match status" value="1"/>
</dbReference>
<dbReference type="SUPFAM" id="SSF90112">
    <property type="entry name" value="Neurotransmitter-gated ion-channel transmembrane pore"/>
    <property type="match status" value="1"/>
</dbReference>
<keyword evidence="5" id="KW-0732">Signal</keyword>
<dbReference type="InterPro" id="IPR036734">
    <property type="entry name" value="Neur_chan_lig-bd_sf"/>
</dbReference>
<comment type="catalytic activity">
    <reaction evidence="17">
        <text>K(+)(in) = K(+)(out)</text>
        <dbReference type="Rhea" id="RHEA:29463"/>
        <dbReference type="ChEBI" id="CHEBI:29103"/>
    </reaction>
</comment>
<protein>
    <submittedName>
        <fullName evidence="23">Cholinergic receptor nicotinic delta subunit</fullName>
    </submittedName>
</protein>
<dbReference type="InterPro" id="IPR002394">
    <property type="entry name" value="Nicotinic_acetylcholine_rcpt"/>
</dbReference>
<dbReference type="FunFam" id="1.20.58.390:FF:000001">
    <property type="entry name" value="Neuronal nicotinic acetylcholine receptor subunit 3"/>
    <property type="match status" value="1"/>
</dbReference>
<dbReference type="Pfam" id="PF02932">
    <property type="entry name" value="Neur_chan_memb"/>
    <property type="match status" value="1"/>
</dbReference>
<dbReference type="GeneTree" id="ENSGT00940000159794"/>
<evidence type="ECO:0000256" key="8">
    <source>
        <dbReference type="ARBA" id="ARBA00023065"/>
    </source>
</evidence>
<dbReference type="SUPFAM" id="SSF63712">
    <property type="entry name" value="Nicotinic receptor ligand binding domain-like"/>
    <property type="match status" value="1"/>
</dbReference>
<evidence type="ECO:0000256" key="4">
    <source>
        <dbReference type="ARBA" id="ARBA00022692"/>
    </source>
</evidence>
<evidence type="ECO:0000256" key="17">
    <source>
        <dbReference type="ARBA" id="ARBA00034430"/>
    </source>
</evidence>
<keyword evidence="13" id="KW-0628">Postsynaptic cell membrane</keyword>
<dbReference type="PRINTS" id="PR00254">
    <property type="entry name" value="NICOTINICR"/>
</dbReference>
<sequence>GHGGPLWLCLTPRPPGGLCVNQEERLIHYLFEERGYNKDLRPVVSTDQVVDVYLALTLSNLISLKEVDETLTTNVWLEQGWTDYRLQWNKSEFGDIEVLRLRPEMLWLPEIVLENNNDGLFEVAYYCNVLVYNTGYVYWLPPAIFRSACPINVDFFPFDWQNCTLKFSSLAYNAQEISMHLKEESDPETEKYYRVEWIIIDPEGFTENGEWEIIHRPARKNIHPSYPPESSEHQDITFYLIIKRKPLFYVINIVTPCVLIAFMAILVFYLPADSGEKMTLVISVLLAQSVFLLLVSQRLPETSHAIPLIGKYLLFIMLLVTAVVVICVVVLNFHFRTPSTHIMSDWVREVRGVFLESLPRLLRMSQPAGSAAGAPCIRRCSSAGYIAKAEEYYSVKSRSELMFEKQSERHGLASRVTPAREKTATTRWGPRARRGGGGLPMPTVPPLPCSWLPPQEKDNWNRVARTLDRLCLFLVTPTLVVGTLWIFLMGIYNHPPPLPFSGDPYDYREENKRYI</sequence>
<dbReference type="Gene3D" id="1.20.58.390">
    <property type="entry name" value="Neurotransmitter-gated ion-channel transmembrane domain"/>
    <property type="match status" value="2"/>
</dbReference>
<feature type="transmembrane region" description="Helical" evidence="19">
    <location>
        <begin position="280"/>
        <end position="300"/>
    </location>
</feature>
<keyword evidence="7" id="KW-0770">Synapse</keyword>
<dbReference type="Ensembl" id="ENSABRT00000010796.1">
    <property type="protein sequence ID" value="ENSABRP00000007485.1"/>
    <property type="gene ID" value="ENSABRG00000006878.1"/>
</dbReference>